<evidence type="ECO:0000313" key="2">
    <source>
        <dbReference type="Proteomes" id="UP000825886"/>
    </source>
</evidence>
<dbReference type="EMBL" id="CP081864">
    <property type="protein sequence ID" value="QZN97809.1"/>
    <property type="molecule type" value="Genomic_DNA"/>
</dbReference>
<reference evidence="1 2" key="1">
    <citation type="submission" date="2021-08" db="EMBL/GenBank/DDBJ databases">
        <title>Culture and genomic analysis of Symbiopectobacterium purcellii sp. nov. gen. nov., isolated from the leafhopper Empoasca decipiens.</title>
        <authorList>
            <person name="Nadal-Jimenez P."/>
            <person name="Siozios S."/>
            <person name="Halliday N."/>
            <person name="Camara M."/>
            <person name="Hurst G.D.D."/>
        </authorList>
    </citation>
    <scope>NUCLEOTIDE SEQUENCE [LARGE SCALE GENOMIC DNA]</scope>
    <source>
        <strain evidence="1 2">SyEd1</strain>
    </source>
</reference>
<organism evidence="1 2">
    <name type="scientific">Symbiopectobacterium purcellii</name>
    <dbReference type="NCBI Taxonomy" id="2871826"/>
    <lineage>
        <taxon>Bacteria</taxon>
        <taxon>Pseudomonadati</taxon>
        <taxon>Pseudomonadota</taxon>
        <taxon>Gammaproteobacteria</taxon>
        <taxon>Enterobacterales</taxon>
        <taxon>Enterobacteriaceae</taxon>
    </lineage>
</organism>
<protein>
    <submittedName>
        <fullName evidence="1">Uncharacterized protein</fullName>
    </submittedName>
</protein>
<sequence>MIIPENENCYGLVVEDLGDMLTIGDDGLAIDTEQAQQLIVVLQRWVDNEDIED</sequence>
<dbReference type="Proteomes" id="UP000825886">
    <property type="component" value="Chromosome"/>
</dbReference>
<evidence type="ECO:0000313" key="1">
    <source>
        <dbReference type="EMBL" id="QZN97809.1"/>
    </source>
</evidence>
<proteinExistence type="predicted"/>
<accession>A0ABX9AWJ2</accession>
<name>A0ABX9AWJ2_9ENTR</name>
<dbReference type="RefSeq" id="WP_222160840.1">
    <property type="nucleotide sequence ID" value="NZ_CP081864.1"/>
</dbReference>
<gene>
    <name evidence="1" type="ORF">K6K13_11185</name>
</gene>
<keyword evidence="2" id="KW-1185">Reference proteome</keyword>